<dbReference type="SUPFAM" id="SSF47240">
    <property type="entry name" value="Ferritin-like"/>
    <property type="match status" value="1"/>
</dbReference>
<keyword evidence="2" id="KW-1185">Reference proteome</keyword>
<dbReference type="EMBL" id="BAABRI010000012">
    <property type="protein sequence ID" value="GAA5483121.1"/>
    <property type="molecule type" value="Genomic_DNA"/>
</dbReference>
<organism evidence="1 2">
    <name type="scientific">Haloferula sargassicola</name>
    <dbReference type="NCBI Taxonomy" id="490096"/>
    <lineage>
        <taxon>Bacteria</taxon>
        <taxon>Pseudomonadati</taxon>
        <taxon>Verrucomicrobiota</taxon>
        <taxon>Verrucomicrobiia</taxon>
        <taxon>Verrucomicrobiales</taxon>
        <taxon>Verrucomicrobiaceae</taxon>
        <taxon>Haloferula</taxon>
    </lineage>
</organism>
<protein>
    <submittedName>
        <fullName evidence="1">Protein YciF</fullName>
    </submittedName>
</protein>
<dbReference type="RefSeq" id="WP_353567242.1">
    <property type="nucleotide sequence ID" value="NZ_BAABRI010000012.1"/>
</dbReference>
<dbReference type="Gene3D" id="1.20.1260.10">
    <property type="match status" value="1"/>
</dbReference>
<comment type="caution">
    <text evidence="1">The sequence shown here is derived from an EMBL/GenBank/DDBJ whole genome shotgun (WGS) entry which is preliminary data.</text>
</comment>
<gene>
    <name evidence="1" type="primary">yciF_3</name>
    <name evidence="1" type="ORF">Hsar01_02349</name>
</gene>
<dbReference type="InterPro" id="IPR012347">
    <property type="entry name" value="Ferritin-like"/>
</dbReference>
<dbReference type="CDD" id="cd07909">
    <property type="entry name" value="YciF"/>
    <property type="match status" value="1"/>
</dbReference>
<evidence type="ECO:0000313" key="2">
    <source>
        <dbReference type="Proteomes" id="UP001476282"/>
    </source>
</evidence>
<sequence>MKIDSLEKLLVHELKDLYSAESQIIKALPKMEEAASSEELKTAFREHLEETQTHAQRLEDALDQLGFKTGGEHCDGCEGLIEEGEQVIKEIEKGEVRDAALIAAAQRVEHYEMAGYGSVVSFARQLGRDEMADLLQQTLEEEENADSLLTEIAESSVNESAEEGS</sequence>
<name>A0ABP9URW4_9BACT</name>
<dbReference type="Pfam" id="PF05974">
    <property type="entry name" value="DUF892"/>
    <property type="match status" value="1"/>
</dbReference>
<reference evidence="1 2" key="1">
    <citation type="submission" date="2024-02" db="EMBL/GenBank/DDBJ databases">
        <title>Haloferula sargassicola NBRC 104335.</title>
        <authorList>
            <person name="Ichikawa N."/>
            <person name="Katano-Makiyama Y."/>
            <person name="Hidaka K."/>
        </authorList>
    </citation>
    <scope>NUCLEOTIDE SEQUENCE [LARGE SCALE GENOMIC DNA]</scope>
    <source>
        <strain evidence="1 2">NBRC 104335</strain>
    </source>
</reference>
<dbReference type="PANTHER" id="PTHR30565">
    <property type="entry name" value="PROTEIN YCIF"/>
    <property type="match status" value="1"/>
</dbReference>
<evidence type="ECO:0000313" key="1">
    <source>
        <dbReference type="EMBL" id="GAA5483121.1"/>
    </source>
</evidence>
<proteinExistence type="predicted"/>
<accession>A0ABP9URW4</accession>
<dbReference type="InterPro" id="IPR009078">
    <property type="entry name" value="Ferritin-like_SF"/>
</dbReference>
<dbReference type="InterPro" id="IPR047114">
    <property type="entry name" value="YciF"/>
</dbReference>
<dbReference type="PANTHER" id="PTHR30565:SF9">
    <property type="entry name" value="PROTEIN YCIF"/>
    <property type="match status" value="1"/>
</dbReference>
<dbReference type="InterPro" id="IPR010287">
    <property type="entry name" value="DUF892_YciF-like"/>
</dbReference>
<dbReference type="Proteomes" id="UP001476282">
    <property type="component" value="Unassembled WGS sequence"/>
</dbReference>